<gene>
    <name evidence="1" type="ORF">SAMN05660653_03217</name>
</gene>
<protein>
    <submittedName>
        <fullName evidence="1">Uncharacterized protein</fullName>
    </submittedName>
</protein>
<keyword evidence="2" id="KW-1185">Reference proteome</keyword>
<dbReference type="RefSeq" id="WP_092123937.1">
    <property type="nucleotide sequence ID" value="NZ_FMXO01000025.1"/>
</dbReference>
<proteinExistence type="predicted"/>
<sequence length="136" mass="15150">MNTQFRMQTRKSRGNLHVQLEGIFDQQSASSLAQVLREAAAEHHRMFINTDGLAHIEPPATEILHAGLKDTDVNSRIYFKGKKGRLMAMEGHRVIKSKPLHRCNCSGKCKVCKCVQGKENSLGRAVLEQLSPGLGR</sequence>
<organism evidence="1 2">
    <name type="scientific">Desulfonatronum thiosulfatophilum</name>
    <dbReference type="NCBI Taxonomy" id="617002"/>
    <lineage>
        <taxon>Bacteria</taxon>
        <taxon>Pseudomonadati</taxon>
        <taxon>Thermodesulfobacteriota</taxon>
        <taxon>Desulfovibrionia</taxon>
        <taxon>Desulfovibrionales</taxon>
        <taxon>Desulfonatronaceae</taxon>
        <taxon>Desulfonatronum</taxon>
    </lineage>
</organism>
<dbReference type="OrthoDB" id="5459827at2"/>
<evidence type="ECO:0000313" key="1">
    <source>
        <dbReference type="EMBL" id="SDB61623.1"/>
    </source>
</evidence>
<accession>A0A1G6EW32</accession>
<name>A0A1G6EW32_9BACT</name>
<dbReference type="AlphaFoldDB" id="A0A1G6EW32"/>
<reference evidence="1 2" key="1">
    <citation type="submission" date="2016-10" db="EMBL/GenBank/DDBJ databases">
        <authorList>
            <person name="de Groot N.N."/>
        </authorList>
    </citation>
    <scope>NUCLEOTIDE SEQUENCE [LARGE SCALE GENOMIC DNA]</scope>
    <source>
        <strain evidence="1 2">ASO4-2</strain>
    </source>
</reference>
<dbReference type="EMBL" id="FMXO01000025">
    <property type="protein sequence ID" value="SDB61623.1"/>
    <property type="molecule type" value="Genomic_DNA"/>
</dbReference>
<evidence type="ECO:0000313" key="2">
    <source>
        <dbReference type="Proteomes" id="UP000198771"/>
    </source>
</evidence>
<dbReference type="Proteomes" id="UP000198771">
    <property type="component" value="Unassembled WGS sequence"/>
</dbReference>